<dbReference type="GO" id="GO:0005829">
    <property type="term" value="C:cytosol"/>
    <property type="evidence" value="ECO:0007669"/>
    <property type="project" value="TreeGrafter"/>
</dbReference>
<evidence type="ECO:0000256" key="3">
    <source>
        <dbReference type="ARBA" id="ARBA00022801"/>
    </source>
</evidence>
<reference evidence="5 6" key="1">
    <citation type="submission" date="2020-02" db="EMBL/GenBank/DDBJ databases">
        <title>Draft genome sequence of Haematococcus lacustris strain NIES-144.</title>
        <authorList>
            <person name="Morimoto D."/>
            <person name="Nakagawa S."/>
            <person name="Yoshida T."/>
            <person name="Sawayama S."/>
        </authorList>
    </citation>
    <scope>NUCLEOTIDE SEQUENCE [LARGE SCALE GENOMIC DNA]</scope>
    <source>
        <strain evidence="5 6">NIES-144</strain>
    </source>
</reference>
<dbReference type="Gene3D" id="3.40.50.300">
    <property type="entry name" value="P-loop containing nucleotide triphosphate hydrolases"/>
    <property type="match status" value="1"/>
</dbReference>
<proteinExistence type="predicted"/>
<dbReference type="GO" id="GO:0003924">
    <property type="term" value="F:GTPase activity"/>
    <property type="evidence" value="ECO:0007669"/>
    <property type="project" value="InterPro"/>
</dbReference>
<sequence>MNSVLERNDLEELMAMATMADRDFAAERTQVIVVSSGSVTELEEQRATEEREAAEARHAHRLKLPRRPAWDERTTPEQLDAQERAAFVSWRRELASLEDEERLVLTPFEKNLEVWRQLWRVLERSDIMVQVVDARDPLLYRCPDLEAYAQELAAGKSSLLLLNKADLLPLSVRRRWAAYFDKIGLDYLFWSAALVTAEHQALKAEAAELGLDWHELREARQKQRRLVRIARQAAARNAAVTSNSSPGHS</sequence>
<keyword evidence="3" id="KW-0378">Hydrolase</keyword>
<keyword evidence="1" id="KW-0963">Cytoplasm</keyword>
<gene>
    <name evidence="5" type="ORF">HaLaN_13234</name>
</gene>
<evidence type="ECO:0000313" key="5">
    <source>
        <dbReference type="EMBL" id="GFH16749.1"/>
    </source>
</evidence>
<dbReference type="GO" id="GO:0005525">
    <property type="term" value="F:GTP binding"/>
    <property type="evidence" value="ECO:0007669"/>
    <property type="project" value="UniProtKB-KW"/>
</dbReference>
<dbReference type="SUPFAM" id="SSF52540">
    <property type="entry name" value="P-loop containing nucleoside triphosphate hydrolases"/>
    <property type="match status" value="1"/>
</dbReference>
<feature type="non-terminal residue" evidence="5">
    <location>
        <position position="249"/>
    </location>
</feature>
<dbReference type="AlphaFoldDB" id="A0A699ZBV8"/>
<dbReference type="Proteomes" id="UP000485058">
    <property type="component" value="Unassembled WGS sequence"/>
</dbReference>
<dbReference type="PANTHER" id="PTHR45709">
    <property type="entry name" value="LARGE SUBUNIT GTPASE 1 HOMOLOG-RELATED"/>
    <property type="match status" value="1"/>
</dbReference>
<accession>A0A699ZBV8</accession>
<comment type="caution">
    <text evidence="5">The sequence shown here is derived from an EMBL/GenBank/DDBJ whole genome shotgun (WGS) entry which is preliminary data.</text>
</comment>
<dbReference type="PANTHER" id="PTHR45709:SF2">
    <property type="entry name" value="LARGE SUBUNIT GTPASE 1 HOMOLOG"/>
    <property type="match status" value="1"/>
</dbReference>
<keyword evidence="4" id="KW-0342">GTP-binding</keyword>
<feature type="non-terminal residue" evidence="5">
    <location>
        <position position="1"/>
    </location>
</feature>
<name>A0A699ZBV8_HAELA</name>
<keyword evidence="6" id="KW-1185">Reference proteome</keyword>
<organism evidence="5 6">
    <name type="scientific">Haematococcus lacustris</name>
    <name type="common">Green alga</name>
    <name type="synonym">Haematococcus pluvialis</name>
    <dbReference type="NCBI Taxonomy" id="44745"/>
    <lineage>
        <taxon>Eukaryota</taxon>
        <taxon>Viridiplantae</taxon>
        <taxon>Chlorophyta</taxon>
        <taxon>core chlorophytes</taxon>
        <taxon>Chlorophyceae</taxon>
        <taxon>CS clade</taxon>
        <taxon>Chlamydomonadales</taxon>
        <taxon>Haematococcaceae</taxon>
        <taxon>Haematococcus</taxon>
    </lineage>
</organism>
<evidence type="ECO:0000256" key="4">
    <source>
        <dbReference type="ARBA" id="ARBA00023134"/>
    </source>
</evidence>
<evidence type="ECO:0000256" key="2">
    <source>
        <dbReference type="ARBA" id="ARBA00022741"/>
    </source>
</evidence>
<dbReference type="InterPro" id="IPR027417">
    <property type="entry name" value="P-loop_NTPase"/>
</dbReference>
<dbReference type="InterPro" id="IPR043358">
    <property type="entry name" value="GNL1-like"/>
</dbReference>
<evidence type="ECO:0000313" key="6">
    <source>
        <dbReference type="Proteomes" id="UP000485058"/>
    </source>
</evidence>
<evidence type="ECO:0000256" key="1">
    <source>
        <dbReference type="ARBA" id="ARBA00022490"/>
    </source>
</evidence>
<keyword evidence="2" id="KW-0547">Nucleotide-binding</keyword>
<protein>
    <submittedName>
        <fullName evidence="5">CP-type G domain-containing protein</fullName>
    </submittedName>
</protein>
<dbReference type="EMBL" id="BLLF01001046">
    <property type="protein sequence ID" value="GFH16749.1"/>
    <property type="molecule type" value="Genomic_DNA"/>
</dbReference>